<dbReference type="InterPro" id="IPR006554">
    <property type="entry name" value="Helicase-like_DEXD_c2"/>
</dbReference>
<name>A0A0R2CKS6_9LACO</name>
<dbReference type="AlphaFoldDB" id="A0A0R2CKS6"/>
<dbReference type="PROSITE" id="PS51193">
    <property type="entry name" value="HELICASE_ATP_BIND_2"/>
    <property type="match status" value="1"/>
</dbReference>
<dbReference type="Gene3D" id="1.10.275.40">
    <property type="match status" value="1"/>
</dbReference>
<dbReference type="InterPro" id="IPR045028">
    <property type="entry name" value="DinG/Rad3-like"/>
</dbReference>
<dbReference type="GO" id="GO:0003678">
    <property type="term" value="F:DNA helicase activity"/>
    <property type="evidence" value="ECO:0007669"/>
    <property type="project" value="InterPro"/>
</dbReference>
<proteinExistence type="inferred from homology"/>
<dbReference type="InterPro" id="IPR011604">
    <property type="entry name" value="PDDEXK-like_dom_sf"/>
</dbReference>
<evidence type="ECO:0000256" key="10">
    <source>
        <dbReference type="ARBA" id="ARBA00023125"/>
    </source>
</evidence>
<protein>
    <submittedName>
        <fullName evidence="15">Dna helicase</fullName>
    </submittedName>
</protein>
<dbReference type="STRING" id="1423745.GCA_001311215_00698"/>
<dbReference type="Pfam" id="PF06733">
    <property type="entry name" value="DEAD_2"/>
    <property type="match status" value="1"/>
</dbReference>
<dbReference type="Proteomes" id="UP000051586">
    <property type="component" value="Unassembled WGS sequence"/>
</dbReference>
<evidence type="ECO:0000256" key="9">
    <source>
        <dbReference type="ARBA" id="ARBA00023014"/>
    </source>
</evidence>
<keyword evidence="11" id="KW-0234">DNA repair</keyword>
<feature type="domain" description="Helicase ATP-binding" evidence="14">
    <location>
        <begin position="183"/>
        <end position="447"/>
    </location>
</feature>
<dbReference type="InterPro" id="IPR042493">
    <property type="entry name" value="XPD_DNA_FeS"/>
</dbReference>
<dbReference type="GO" id="GO:0006281">
    <property type="term" value="P:DNA repair"/>
    <property type="evidence" value="ECO:0007669"/>
    <property type="project" value="UniProtKB-KW"/>
</dbReference>
<evidence type="ECO:0000256" key="11">
    <source>
        <dbReference type="ARBA" id="ARBA00023204"/>
    </source>
</evidence>
<keyword evidence="3" id="KW-0547">Nucleotide-binding</keyword>
<comment type="caution">
    <text evidence="15">The sequence shown here is derived from an EMBL/GenBank/DDBJ whole genome shotgun (WGS) entry which is preliminary data.</text>
</comment>
<evidence type="ECO:0000256" key="13">
    <source>
        <dbReference type="ARBA" id="ARBA00038058"/>
    </source>
</evidence>
<keyword evidence="10" id="KW-0238">DNA-binding</keyword>
<evidence type="ECO:0000256" key="2">
    <source>
        <dbReference type="ARBA" id="ARBA00022723"/>
    </source>
</evidence>
<dbReference type="GO" id="GO:0016818">
    <property type="term" value="F:hydrolase activity, acting on acid anhydrides, in phosphorus-containing anhydrides"/>
    <property type="evidence" value="ECO:0007669"/>
    <property type="project" value="InterPro"/>
</dbReference>
<dbReference type="InterPro" id="IPR010614">
    <property type="entry name" value="RAD3-like_helicase_DEAD"/>
</dbReference>
<accession>A0A0R2CKS6</accession>
<gene>
    <name evidence="15" type="ORF">FC87_GL001250</name>
</gene>
<evidence type="ECO:0000256" key="5">
    <source>
        <dbReference type="ARBA" id="ARBA00022801"/>
    </source>
</evidence>
<evidence type="ECO:0000256" key="12">
    <source>
        <dbReference type="ARBA" id="ARBA00023235"/>
    </source>
</evidence>
<dbReference type="GO" id="GO:0046872">
    <property type="term" value="F:metal ion binding"/>
    <property type="evidence" value="ECO:0007669"/>
    <property type="project" value="UniProtKB-KW"/>
</dbReference>
<keyword evidence="7" id="KW-0067">ATP-binding</keyword>
<dbReference type="EMBL" id="AYZI01000008">
    <property type="protein sequence ID" value="KRM90564.1"/>
    <property type="molecule type" value="Genomic_DNA"/>
</dbReference>
<dbReference type="Gene3D" id="3.40.50.300">
    <property type="entry name" value="P-loop containing nucleotide triphosphate hydrolases"/>
    <property type="match status" value="2"/>
</dbReference>
<dbReference type="InterPro" id="IPR014013">
    <property type="entry name" value="Helic_SF1/SF2_ATP-bd_DinG/Rad3"/>
</dbReference>
<evidence type="ECO:0000256" key="1">
    <source>
        <dbReference type="ARBA" id="ARBA00022485"/>
    </source>
</evidence>
<reference evidence="15 16" key="1">
    <citation type="journal article" date="2015" name="Genome Announc.">
        <title>Expanding the biotechnology potential of lactobacilli through comparative genomics of 213 strains and associated genera.</title>
        <authorList>
            <person name="Sun Z."/>
            <person name="Harris H.M."/>
            <person name="McCann A."/>
            <person name="Guo C."/>
            <person name="Argimon S."/>
            <person name="Zhang W."/>
            <person name="Yang X."/>
            <person name="Jeffery I.B."/>
            <person name="Cooney J.C."/>
            <person name="Kagawa T.F."/>
            <person name="Liu W."/>
            <person name="Song Y."/>
            <person name="Salvetti E."/>
            <person name="Wrobel A."/>
            <person name="Rasinkangas P."/>
            <person name="Parkhill J."/>
            <person name="Rea M.C."/>
            <person name="O'Sullivan O."/>
            <person name="Ritari J."/>
            <person name="Douillard F.P."/>
            <person name="Paul Ross R."/>
            <person name="Yang R."/>
            <person name="Briner A.E."/>
            <person name="Felis G.E."/>
            <person name="de Vos W.M."/>
            <person name="Barrangou R."/>
            <person name="Klaenhammer T.R."/>
            <person name="Caufield P.W."/>
            <person name="Cui Y."/>
            <person name="Zhang H."/>
            <person name="O'Toole P.W."/>
        </authorList>
    </citation>
    <scope>NUCLEOTIDE SEQUENCE [LARGE SCALE GENOMIC DNA]</scope>
    <source>
        <strain evidence="15 16">DSM 22689</strain>
    </source>
</reference>
<evidence type="ECO:0000256" key="7">
    <source>
        <dbReference type="ARBA" id="ARBA00022840"/>
    </source>
</evidence>
<evidence type="ECO:0000259" key="14">
    <source>
        <dbReference type="PROSITE" id="PS51193"/>
    </source>
</evidence>
<keyword evidence="12" id="KW-0413">Isomerase</keyword>
<dbReference type="PANTHER" id="PTHR11472:SF34">
    <property type="entry name" value="REGULATOR OF TELOMERE ELONGATION HELICASE 1"/>
    <property type="match status" value="1"/>
</dbReference>
<evidence type="ECO:0000256" key="4">
    <source>
        <dbReference type="ARBA" id="ARBA00022763"/>
    </source>
</evidence>
<dbReference type="Pfam" id="PF13307">
    <property type="entry name" value="Helicase_C_2"/>
    <property type="match status" value="1"/>
</dbReference>
<evidence type="ECO:0000256" key="8">
    <source>
        <dbReference type="ARBA" id="ARBA00023004"/>
    </source>
</evidence>
<dbReference type="SMART" id="SM00491">
    <property type="entry name" value="HELICc2"/>
    <property type="match status" value="1"/>
</dbReference>
<keyword evidence="5" id="KW-0378">Hydrolase</keyword>
<evidence type="ECO:0000313" key="16">
    <source>
        <dbReference type="Proteomes" id="UP000051586"/>
    </source>
</evidence>
<dbReference type="PATRIC" id="fig|1423745.4.peg.1316"/>
<keyword evidence="8" id="KW-0408">Iron</keyword>
<keyword evidence="4" id="KW-0227">DNA damage</keyword>
<dbReference type="PANTHER" id="PTHR11472">
    <property type="entry name" value="DNA REPAIR DEAD HELICASE RAD3/XP-D SUBFAMILY MEMBER"/>
    <property type="match status" value="1"/>
</dbReference>
<dbReference type="SUPFAM" id="SSF52540">
    <property type="entry name" value="P-loop containing nucleoside triphosphate hydrolases"/>
    <property type="match status" value="2"/>
</dbReference>
<keyword evidence="6 15" id="KW-0347">Helicase</keyword>
<dbReference type="InterPro" id="IPR027417">
    <property type="entry name" value="P-loop_NTPase"/>
</dbReference>
<evidence type="ECO:0000256" key="3">
    <source>
        <dbReference type="ARBA" id="ARBA00022741"/>
    </source>
</evidence>
<dbReference type="GO" id="GO:0005524">
    <property type="term" value="F:ATP binding"/>
    <property type="evidence" value="ECO:0007669"/>
    <property type="project" value="UniProtKB-KW"/>
</dbReference>
<comment type="similarity">
    <text evidence="13">Belongs to the helicase family. DinG subfamily.</text>
</comment>
<dbReference type="Gene3D" id="1.10.30.20">
    <property type="entry name" value="Bacterial XPD DNA helicase, FeS cluster domain"/>
    <property type="match status" value="1"/>
</dbReference>
<sequence length="786" mass="89832">MIAMPSRIGVRELVSFILRSGDLNRQQTSMNTAQAGTRIHQRLQRKQGKAYHAEYALSTTIQLADQPLLVHGRADGVVFAAKHAQIDEIKTSDVEFSELTENQLQLYWGQVKIYAHLLFAENPELSSITMRLIYVQTPEETSKITTKTIDRQSAAAFFKQVTDEYAEWLALKTKLKQECITSANQVNFPFPKFRQGQRQLAAVVYKTIVNRRHLFVEAPTGTGKTISTIFPAIKALGTGQCERIFYLTAKQSTRRVAEQAIAALSQQGLRLHSLTITAKDQIRFPAEQGVADDANPYMLGYYDRLKPALKDLLLHQNQLTRPIIERYAQTYQLDPFEFSLDASLFCDVIIGDYNYLFDPIIHLQRFFAVENPLNCYLIDETHNLVDRAREMYSTELDDEPIQPLLNALPADQATRKVKTALRRVQRSFTNLNQSLVEQQVEFINQTNPDEDFNTAIEKLSARLHQWLRKREPSPLVEQVLAYYFVCLRYLKLVELFNDHFRWRVLRVDQKTCVRLLCLDPSPFIAETLQQGGGSILFSATLSPLPYYRQLLGAESNSLQYQLPSPFPPARQAVLITSYLKTTYQNRTKELPQLLASLKILISANPGHYLVFIPSNVYLDQIYQAFLSKYPEVKTVKQTADMSSDDRESFLQAFAPEQPPVLGFALLSGIFSEGIDLVGKQLIGVAIVGVGLPKINPETNLLQDYFTQKNGFGFAYAYQLPGFNHVLQAAGRLIRSSTDRGIVALFDQRFTQKRYTRLFPPHWSHYQVVCNQHQFKEKVKNFWNEDL</sequence>
<evidence type="ECO:0000313" key="15">
    <source>
        <dbReference type="EMBL" id="KRM90564.1"/>
    </source>
</evidence>
<dbReference type="InterPro" id="IPR006555">
    <property type="entry name" value="ATP-dep_Helicase_C"/>
</dbReference>
<dbReference type="GO" id="GO:0003677">
    <property type="term" value="F:DNA binding"/>
    <property type="evidence" value="ECO:0007669"/>
    <property type="project" value="UniProtKB-KW"/>
</dbReference>
<evidence type="ECO:0000256" key="6">
    <source>
        <dbReference type="ARBA" id="ARBA00022806"/>
    </source>
</evidence>
<dbReference type="Gene3D" id="3.90.320.10">
    <property type="match status" value="1"/>
</dbReference>
<keyword evidence="2" id="KW-0479">Metal-binding</keyword>
<keyword evidence="1" id="KW-0004">4Fe-4S</keyword>
<organism evidence="15 16">
    <name type="scientific">Fructilactobacillus florum DSM 22689 = JCM 16035</name>
    <dbReference type="NCBI Taxonomy" id="1423745"/>
    <lineage>
        <taxon>Bacteria</taxon>
        <taxon>Bacillati</taxon>
        <taxon>Bacillota</taxon>
        <taxon>Bacilli</taxon>
        <taxon>Lactobacillales</taxon>
        <taxon>Lactobacillaceae</taxon>
        <taxon>Fructilactobacillus</taxon>
    </lineage>
</organism>
<dbReference type="SMART" id="SM00488">
    <property type="entry name" value="DEXDc2"/>
    <property type="match status" value="1"/>
</dbReference>
<keyword evidence="9" id="KW-0411">Iron-sulfur</keyword>
<dbReference type="GO" id="GO:0051539">
    <property type="term" value="F:4 iron, 4 sulfur cluster binding"/>
    <property type="evidence" value="ECO:0007669"/>
    <property type="project" value="UniProtKB-KW"/>
</dbReference>